<dbReference type="InterPro" id="IPR006172">
    <property type="entry name" value="DNA-dir_DNA_pol_B"/>
</dbReference>
<keyword evidence="4 20" id="KW-0004">4Fe-4S</keyword>
<feature type="domain" description="DNA-directed DNA polymerase family B exonuclease" evidence="23">
    <location>
        <begin position="143"/>
        <end position="365"/>
    </location>
</feature>
<feature type="domain" description="C4-type zinc-finger of DNA polymerase delta" evidence="24">
    <location>
        <begin position="897"/>
        <end position="972"/>
    </location>
</feature>
<feature type="region of interest" description="Disordered" evidence="21">
    <location>
        <begin position="1409"/>
        <end position="1461"/>
    </location>
</feature>
<evidence type="ECO:0000256" key="19">
    <source>
        <dbReference type="ARBA" id="ARBA00049244"/>
    </source>
</evidence>
<evidence type="ECO:0000256" key="18">
    <source>
        <dbReference type="ARBA" id="ARBA00023242"/>
    </source>
</evidence>
<dbReference type="PRINTS" id="PR00106">
    <property type="entry name" value="DNAPOLB"/>
</dbReference>
<keyword evidence="5 20" id="KW-0808">Transferase</keyword>
<keyword evidence="10 20" id="KW-0863">Zinc-finger</keyword>
<keyword evidence="13" id="KW-0269">Exonuclease</keyword>
<dbReference type="GO" id="GO:0008270">
    <property type="term" value="F:zinc ion binding"/>
    <property type="evidence" value="ECO:0007669"/>
    <property type="project" value="UniProtKB-KW"/>
</dbReference>
<accession>A0A9Q5I1X8</accession>
<dbReference type="Gene3D" id="2.40.50.730">
    <property type="match status" value="2"/>
</dbReference>
<keyword evidence="16 20" id="KW-0411">Iron-sulfur</keyword>
<keyword evidence="9 20" id="KW-0479">Metal-binding</keyword>
<dbReference type="NCBIfam" id="TIGR00592">
    <property type="entry name" value="pol2"/>
    <property type="match status" value="1"/>
</dbReference>
<evidence type="ECO:0000256" key="13">
    <source>
        <dbReference type="ARBA" id="ARBA00022839"/>
    </source>
</evidence>
<evidence type="ECO:0000259" key="24">
    <source>
        <dbReference type="Pfam" id="PF14260"/>
    </source>
</evidence>
<feature type="compositionally biased region" description="Polar residues" evidence="21">
    <location>
        <begin position="1282"/>
        <end position="1291"/>
    </location>
</feature>
<dbReference type="SMART" id="SM00486">
    <property type="entry name" value="POLBc"/>
    <property type="match status" value="1"/>
</dbReference>
<evidence type="ECO:0000256" key="15">
    <source>
        <dbReference type="ARBA" id="ARBA00023004"/>
    </source>
</evidence>
<dbReference type="GO" id="GO:0051539">
    <property type="term" value="F:4 iron, 4 sulfur cluster binding"/>
    <property type="evidence" value="ECO:0007669"/>
    <property type="project" value="UniProtKB-KW"/>
</dbReference>
<gene>
    <name evidence="25" type="ORF">A7U60_g2830</name>
</gene>
<evidence type="ECO:0000259" key="23">
    <source>
        <dbReference type="Pfam" id="PF03104"/>
    </source>
</evidence>
<dbReference type="InterPro" id="IPR006134">
    <property type="entry name" value="DNA-dir_DNA_pol_B_multi_dom"/>
</dbReference>
<proteinExistence type="inferred from homology"/>
<dbReference type="InterPro" id="IPR043502">
    <property type="entry name" value="DNA/RNA_pol_sf"/>
</dbReference>
<feature type="compositionally biased region" description="Basic and acidic residues" evidence="21">
    <location>
        <begin position="1410"/>
        <end position="1419"/>
    </location>
</feature>
<dbReference type="FunFam" id="1.10.132.60:FF:000001">
    <property type="entry name" value="DNA polymerase"/>
    <property type="match status" value="1"/>
</dbReference>
<dbReference type="Gene3D" id="1.10.287.690">
    <property type="entry name" value="Helix hairpin bin"/>
    <property type="match status" value="1"/>
</dbReference>
<keyword evidence="8" id="KW-0540">Nuclease</keyword>
<dbReference type="Pfam" id="PF14260">
    <property type="entry name" value="zf-C4pol"/>
    <property type="match status" value="1"/>
</dbReference>
<comment type="subcellular location">
    <subcellularLocation>
        <location evidence="2 20">Nucleus</location>
    </subcellularLocation>
</comment>
<dbReference type="PROSITE" id="PS00116">
    <property type="entry name" value="DNA_POLYMERASE_B"/>
    <property type="match status" value="1"/>
</dbReference>
<keyword evidence="14 20" id="KW-0239">DNA-directed DNA polymerase</keyword>
<keyword evidence="18 20" id="KW-0539">Nucleus</keyword>
<evidence type="ECO:0000256" key="6">
    <source>
        <dbReference type="ARBA" id="ARBA00022695"/>
    </source>
</evidence>
<dbReference type="Gene3D" id="3.30.420.10">
    <property type="entry name" value="Ribonuclease H-like superfamily/Ribonuclease H"/>
    <property type="match status" value="1"/>
</dbReference>
<comment type="similarity">
    <text evidence="3 20">Belongs to the DNA polymerase type-B family.</text>
</comment>
<dbReference type="GO" id="GO:0000166">
    <property type="term" value="F:nucleotide binding"/>
    <property type="evidence" value="ECO:0007669"/>
    <property type="project" value="InterPro"/>
</dbReference>
<dbReference type="EMBL" id="LNZH02000144">
    <property type="protein sequence ID" value="OCB89975.1"/>
    <property type="molecule type" value="Genomic_DNA"/>
</dbReference>
<dbReference type="PANTHER" id="PTHR10322:SF23">
    <property type="entry name" value="DNA POLYMERASE DELTA CATALYTIC SUBUNIT"/>
    <property type="match status" value="1"/>
</dbReference>
<dbReference type="InterPro" id="IPR023211">
    <property type="entry name" value="DNA_pol_palm_dom_sf"/>
</dbReference>
<evidence type="ECO:0000256" key="11">
    <source>
        <dbReference type="ARBA" id="ARBA00022801"/>
    </source>
</evidence>
<evidence type="ECO:0000313" key="26">
    <source>
        <dbReference type="Proteomes" id="UP000757232"/>
    </source>
</evidence>
<feature type="domain" description="DNA-directed DNA polymerase family B multifunctional" evidence="22">
    <location>
        <begin position="429"/>
        <end position="860"/>
    </location>
</feature>
<keyword evidence="26" id="KW-1185">Reference proteome</keyword>
<evidence type="ECO:0000256" key="10">
    <source>
        <dbReference type="ARBA" id="ARBA00022771"/>
    </source>
</evidence>
<dbReference type="FunFam" id="3.30.420.10:FF:000004">
    <property type="entry name" value="DNA polymerase"/>
    <property type="match status" value="1"/>
</dbReference>
<evidence type="ECO:0000256" key="12">
    <source>
        <dbReference type="ARBA" id="ARBA00022833"/>
    </source>
</evidence>
<dbReference type="PANTHER" id="PTHR10322">
    <property type="entry name" value="DNA POLYMERASE CATALYTIC SUBUNIT"/>
    <property type="match status" value="1"/>
</dbReference>
<dbReference type="CDD" id="cd05777">
    <property type="entry name" value="DNA_polB_delta_exo"/>
    <property type="match status" value="1"/>
</dbReference>
<dbReference type="InterPro" id="IPR050240">
    <property type="entry name" value="DNA_pol_type-B"/>
</dbReference>
<keyword evidence="15 20" id="KW-0408">Iron</keyword>
<evidence type="ECO:0000256" key="3">
    <source>
        <dbReference type="ARBA" id="ARBA00005755"/>
    </source>
</evidence>
<evidence type="ECO:0000256" key="2">
    <source>
        <dbReference type="ARBA" id="ARBA00004123"/>
    </source>
</evidence>
<dbReference type="InterPro" id="IPR036397">
    <property type="entry name" value="RNaseH_sf"/>
</dbReference>
<dbReference type="GO" id="GO:0008296">
    <property type="term" value="F:3'-5'-DNA exonuclease activity"/>
    <property type="evidence" value="ECO:0007669"/>
    <property type="project" value="TreeGrafter"/>
</dbReference>
<evidence type="ECO:0000256" key="17">
    <source>
        <dbReference type="ARBA" id="ARBA00023125"/>
    </source>
</evidence>
<evidence type="ECO:0000256" key="4">
    <source>
        <dbReference type="ARBA" id="ARBA00022485"/>
    </source>
</evidence>
<dbReference type="GO" id="GO:0043625">
    <property type="term" value="C:delta DNA polymerase complex"/>
    <property type="evidence" value="ECO:0007669"/>
    <property type="project" value="TreeGrafter"/>
</dbReference>
<dbReference type="Proteomes" id="UP000757232">
    <property type="component" value="Unassembled WGS sequence"/>
</dbReference>
<sequence length="1461" mass="163445">MALTDKGNLLSVKAPPQTFSEPASKKRRLGLSNPSASQEKRNGSFTEVLEKLKEEAKETGEAEGGSNSWARLPLRNFDSKRNPIVFQQIDVEPATDVTGTHLRMFGVTQDGNSVLARIHGFLPYFFVPAPRGFTENDLSSFCDELNVVGMNWIEVPAGKYNILTGEKKRSQCQLEFNVAWNEFISHAPDGEWSKIAPLRILSFDIECAGRKGVFPEAQIDPVIQIGNMVTRQGESKPFIRNVFTLNTCSHIVGSQVLSYKSELELLEAWRDFVEQVDPDVVIGYNIANFDLPYLLDRATALKSKKFMFLGRLKGVKTVVKDTHFSSKAYGQRDSKETVMDGRLQLDLLQHMHREHKLRSYTLNAVCAQFLGEQKEDVHHSVITELQNGTPEARRRLAVYCLKDAYLPQRLMDKLMCLVNYIEMARVTGVPFNYLLSRGQSIKVLSQLFRRANEEGYLVPSMKSEGSDEQYEGATVIEPRKGYYDAPIATLDFSSLYPSIMMAHNLCYTTLLDLNTINRLNLEKGKDYIQTPNNDFFVTKEKRKGLLPSVLEDLIAARKRAKADLKKETDPFRRAVLDGRQLALKISANSVYGFTGATVGKLPCLAISSSVTAYGRQMIEKTKQEVEAEYSIANGREHNAEVIYGDTDSVMVKFGPSDLRTVMQMGSEAAEFVTAKFIKPIKLEFEKVYFPYLLINKKRYAGLYWTKPEKYDKMDSKGIETVRRDNCRLVSTVIETCLHKMLIDRDVKGAEEYTKQVISELLQNKIDMSQLVITKALAKTDYAAKQAHVVLAERMKERDAGSAPNVGDRVAYVVVKGMKNAAAYEKSEDPIYVLENNIPIDTKYYLENQLSKPLMRIFEPVLGDKAASLLSGDHTRTIQIATPTVGGLMKFAVKSVTCLGCKTVLKSTNSVPNGVVCKNCRPRLGEFYQKQTATTSALQVSFSRLWTQCQRCQGSLHQDVLCTSKDCPIFYMRKKAQKDVEDAVAVLDRFDNEMWLDRYKPQHILSAAICPLLSPLQVLLTIMASVDIDKAIEAAIGVVRDAHAQHNLQELSKAKVRQRVEQELGLEGGTLGEKPYKKRINEAVETTAKQVKAEKNANGKGETDKKGHSSTAKPGSSAKKRKSTGAESIRTESKPASSRKTPSRNDDGANAKSKSASKPKSKGKNEKEKDASKEETEEKKESIDDAELSLSGRRSDFKSEEVVLSDEEDQNEKRTHGSSASPSSSKKKGKRPIISDEAESSASPKRRRKSEDKVPKSNKNPDSKRTKIGNVDASPHIEEKVASDTQVQSDSELSVLIDEPPSKKKESKKAKKSKDGTEKKSRSKKESKETSPDEEQIKKLKSLVVACGVRKVWSKELKDCETPASQIAHLRNLLSSLGMRGRFSLEQAKSIKGKRDLEKEMADVQEFAQRYAEDRPKHSGQEPSTVDVSDEDEENEKGETSRRPKNAHRSIMAFLGDQSDSE</sequence>
<dbReference type="InterPro" id="IPR006133">
    <property type="entry name" value="DNA-dir_DNA_pol_B_exonuc"/>
</dbReference>
<reference evidence="25" key="1">
    <citation type="submission" date="2016-06" db="EMBL/GenBank/DDBJ databases">
        <title>Draft Genome sequence of the fungus Inonotus baumii.</title>
        <authorList>
            <person name="Zhu H."/>
            <person name="Lin W."/>
        </authorList>
    </citation>
    <scope>NUCLEOTIDE SEQUENCE</scope>
    <source>
        <strain evidence="25">821</strain>
    </source>
</reference>
<evidence type="ECO:0000256" key="16">
    <source>
        <dbReference type="ARBA" id="ARBA00023014"/>
    </source>
</evidence>
<feature type="region of interest" description="Disordered" evidence="21">
    <location>
        <begin position="1"/>
        <end position="46"/>
    </location>
</feature>
<dbReference type="EC" id="2.7.7.7" evidence="20"/>
<evidence type="ECO:0000256" key="9">
    <source>
        <dbReference type="ARBA" id="ARBA00022723"/>
    </source>
</evidence>
<feature type="compositionally biased region" description="Basic and acidic residues" evidence="21">
    <location>
        <begin position="1090"/>
        <end position="1106"/>
    </location>
</feature>
<feature type="compositionally biased region" description="Basic and acidic residues" evidence="21">
    <location>
        <begin position="1162"/>
        <end position="1182"/>
    </location>
</feature>
<keyword evidence="12 20" id="KW-0862">Zinc</keyword>
<feature type="region of interest" description="Disordered" evidence="21">
    <location>
        <begin position="1086"/>
        <end position="1338"/>
    </location>
</feature>
<dbReference type="SUPFAM" id="SSF53098">
    <property type="entry name" value="Ribonuclease H-like"/>
    <property type="match status" value="1"/>
</dbReference>
<organism evidence="25 26">
    <name type="scientific">Sanghuangporus baumii</name>
    <name type="common">Phellinus baumii</name>
    <dbReference type="NCBI Taxonomy" id="108892"/>
    <lineage>
        <taxon>Eukaryota</taxon>
        <taxon>Fungi</taxon>
        <taxon>Dikarya</taxon>
        <taxon>Basidiomycota</taxon>
        <taxon>Agaricomycotina</taxon>
        <taxon>Agaricomycetes</taxon>
        <taxon>Hymenochaetales</taxon>
        <taxon>Hymenochaetaceae</taxon>
        <taxon>Sanghuangporus</taxon>
    </lineage>
</organism>
<dbReference type="GO" id="GO:0045004">
    <property type="term" value="P:DNA replication proofreading"/>
    <property type="evidence" value="ECO:0007669"/>
    <property type="project" value="TreeGrafter"/>
</dbReference>
<evidence type="ECO:0000256" key="7">
    <source>
        <dbReference type="ARBA" id="ARBA00022705"/>
    </source>
</evidence>
<dbReference type="InterPro" id="IPR025687">
    <property type="entry name" value="Znf-C4pol"/>
</dbReference>
<dbReference type="GO" id="GO:0006297">
    <property type="term" value="P:nucleotide-excision repair, DNA gap filling"/>
    <property type="evidence" value="ECO:0007669"/>
    <property type="project" value="TreeGrafter"/>
</dbReference>
<dbReference type="GO" id="GO:0006287">
    <property type="term" value="P:base-excision repair, gap-filling"/>
    <property type="evidence" value="ECO:0007669"/>
    <property type="project" value="TreeGrafter"/>
</dbReference>
<keyword evidence="6 20" id="KW-0548">Nucleotidyltransferase</keyword>
<evidence type="ECO:0000256" key="14">
    <source>
        <dbReference type="ARBA" id="ARBA00022932"/>
    </source>
</evidence>
<dbReference type="Gene3D" id="1.10.132.60">
    <property type="entry name" value="DNA polymerase family B, C-terminal domain"/>
    <property type="match status" value="1"/>
</dbReference>
<evidence type="ECO:0000256" key="21">
    <source>
        <dbReference type="SAM" id="MobiDB-lite"/>
    </source>
</evidence>
<evidence type="ECO:0000313" key="25">
    <source>
        <dbReference type="EMBL" id="OCB89975.1"/>
    </source>
</evidence>
<dbReference type="FunFam" id="1.10.287.690:FF:000001">
    <property type="entry name" value="DNA polymerase"/>
    <property type="match status" value="1"/>
</dbReference>
<evidence type="ECO:0000256" key="20">
    <source>
        <dbReference type="RuleBase" id="RU000442"/>
    </source>
</evidence>
<feature type="compositionally biased region" description="Basic and acidic residues" evidence="21">
    <location>
        <begin position="1248"/>
        <end position="1264"/>
    </location>
</feature>
<evidence type="ECO:0000256" key="8">
    <source>
        <dbReference type="ARBA" id="ARBA00022722"/>
    </source>
</evidence>
<comment type="caution">
    <text evidence="25">The sequence shown here is derived from an EMBL/GenBank/DDBJ whole genome shotgun (WGS) entry which is preliminary data.</text>
</comment>
<keyword evidence="11" id="KW-0378">Hydrolase</keyword>
<dbReference type="Gene3D" id="3.90.1600.10">
    <property type="entry name" value="Palm domain of DNA polymerase"/>
    <property type="match status" value="1"/>
</dbReference>
<feature type="compositionally biased region" description="Basic and acidic residues" evidence="21">
    <location>
        <begin position="1312"/>
        <end position="1337"/>
    </location>
</feature>
<keyword evidence="17 20" id="KW-0238">DNA-binding</keyword>
<dbReference type="Pfam" id="PF03104">
    <property type="entry name" value="DNA_pol_B_exo1"/>
    <property type="match status" value="1"/>
</dbReference>
<dbReference type="GO" id="GO:0003887">
    <property type="term" value="F:DNA-directed DNA polymerase activity"/>
    <property type="evidence" value="ECO:0007669"/>
    <property type="project" value="UniProtKB-KW"/>
</dbReference>
<dbReference type="InterPro" id="IPR017964">
    <property type="entry name" value="DNA-dir_DNA_pol_B_CS"/>
</dbReference>
<protein>
    <recommendedName>
        <fullName evidence="20">DNA polymerase</fullName>
        <ecNumber evidence="20">2.7.7.7</ecNumber>
    </recommendedName>
</protein>
<comment type="catalytic activity">
    <reaction evidence="19 20">
        <text>DNA(n) + a 2'-deoxyribonucleoside 5'-triphosphate = DNA(n+1) + diphosphate</text>
        <dbReference type="Rhea" id="RHEA:22508"/>
        <dbReference type="Rhea" id="RHEA-COMP:17339"/>
        <dbReference type="Rhea" id="RHEA-COMP:17340"/>
        <dbReference type="ChEBI" id="CHEBI:33019"/>
        <dbReference type="ChEBI" id="CHEBI:61560"/>
        <dbReference type="ChEBI" id="CHEBI:173112"/>
        <dbReference type="EC" id="2.7.7.7"/>
    </reaction>
</comment>
<dbReference type="SUPFAM" id="SSF56672">
    <property type="entry name" value="DNA/RNA polymerases"/>
    <property type="match status" value="1"/>
</dbReference>
<dbReference type="GO" id="GO:0003677">
    <property type="term" value="F:DNA binding"/>
    <property type="evidence" value="ECO:0007669"/>
    <property type="project" value="UniProtKB-KW"/>
</dbReference>
<dbReference type="CDD" id="cd05533">
    <property type="entry name" value="POLBc_delta"/>
    <property type="match status" value="1"/>
</dbReference>
<dbReference type="InterPro" id="IPR042087">
    <property type="entry name" value="DNA_pol_B_thumb"/>
</dbReference>
<evidence type="ECO:0000256" key="5">
    <source>
        <dbReference type="ARBA" id="ARBA00022679"/>
    </source>
</evidence>
<evidence type="ECO:0000256" key="1">
    <source>
        <dbReference type="ARBA" id="ARBA00001966"/>
    </source>
</evidence>
<comment type="cofactor">
    <cofactor evidence="1 20">
        <name>[4Fe-4S] cluster</name>
        <dbReference type="ChEBI" id="CHEBI:49883"/>
    </cofactor>
</comment>
<dbReference type="OrthoDB" id="2414538at2759"/>
<name>A0A9Q5I1X8_SANBA</name>
<keyword evidence="7 20" id="KW-0235">DNA replication</keyword>
<dbReference type="Pfam" id="PF00136">
    <property type="entry name" value="DNA_pol_B"/>
    <property type="match status" value="1"/>
</dbReference>
<dbReference type="InterPro" id="IPR012337">
    <property type="entry name" value="RNaseH-like_sf"/>
</dbReference>
<evidence type="ECO:0000259" key="22">
    <source>
        <dbReference type="Pfam" id="PF00136"/>
    </source>
</evidence>